<evidence type="ECO:0000313" key="4">
    <source>
        <dbReference type="EMBL" id="CAB4196163.1"/>
    </source>
</evidence>
<reference evidence="4" key="1">
    <citation type="submission" date="2020-05" db="EMBL/GenBank/DDBJ databases">
        <authorList>
            <person name="Chiriac C."/>
            <person name="Salcher M."/>
            <person name="Ghai R."/>
            <person name="Kavagutti S V."/>
        </authorList>
    </citation>
    <scope>NUCLEOTIDE SEQUENCE</scope>
</reference>
<organism evidence="4">
    <name type="scientific">uncultured Caudovirales phage</name>
    <dbReference type="NCBI Taxonomy" id="2100421"/>
    <lineage>
        <taxon>Viruses</taxon>
        <taxon>Duplodnaviria</taxon>
        <taxon>Heunggongvirae</taxon>
        <taxon>Uroviricota</taxon>
        <taxon>Caudoviricetes</taxon>
        <taxon>Peduoviridae</taxon>
        <taxon>Maltschvirus</taxon>
        <taxon>Maltschvirus maltsch</taxon>
    </lineage>
</organism>
<evidence type="ECO:0000313" key="2">
    <source>
        <dbReference type="EMBL" id="CAB4168661.1"/>
    </source>
</evidence>
<dbReference type="EMBL" id="LR796833">
    <property type="protein sequence ID" value="CAB4168661.1"/>
    <property type="molecule type" value="Genomic_DNA"/>
</dbReference>
<dbReference type="EMBL" id="LR796633">
    <property type="protein sequence ID" value="CAB4156141.1"/>
    <property type="molecule type" value="Genomic_DNA"/>
</dbReference>
<evidence type="ECO:0000313" key="3">
    <source>
        <dbReference type="EMBL" id="CAB4180946.1"/>
    </source>
</evidence>
<name>A0A6J5RFW7_9CAUD</name>
<evidence type="ECO:0000313" key="5">
    <source>
        <dbReference type="EMBL" id="CAB4210898.1"/>
    </source>
</evidence>
<gene>
    <name evidence="3" type="ORF">UFOVP1069_7</name>
    <name evidence="4" type="ORF">UFOVP1301_60</name>
    <name evidence="5" type="ORF">UFOVP1415_54</name>
    <name evidence="1" type="ORF">UFOVP663_45</name>
    <name evidence="2" type="ORF">UFOVP894_21</name>
</gene>
<protein>
    <submittedName>
        <fullName evidence="4">Uncharacterized protein</fullName>
    </submittedName>
</protein>
<dbReference type="EMBL" id="LR797249">
    <property type="protein sequence ID" value="CAB4196163.1"/>
    <property type="molecule type" value="Genomic_DNA"/>
</dbReference>
<proteinExistence type="predicted"/>
<accession>A0A6J5RFW7</accession>
<dbReference type="EMBL" id="LR797012">
    <property type="protein sequence ID" value="CAB4180946.1"/>
    <property type="molecule type" value="Genomic_DNA"/>
</dbReference>
<dbReference type="EMBL" id="LR797372">
    <property type="protein sequence ID" value="CAB4210898.1"/>
    <property type="molecule type" value="Genomic_DNA"/>
</dbReference>
<evidence type="ECO:0000313" key="1">
    <source>
        <dbReference type="EMBL" id="CAB4156141.1"/>
    </source>
</evidence>
<sequence length="84" mass="9425">MSTTIKVCPVCAVSWYADKPEKHMMTCTAKDFVPYPGPKYETVTHRVGYNEDVDGNRTPLTDEQRLAFDNALKGSLSQTVEDKP</sequence>